<dbReference type="SUPFAM" id="SSF55874">
    <property type="entry name" value="ATPase domain of HSP90 chaperone/DNA topoisomerase II/histidine kinase"/>
    <property type="match status" value="1"/>
</dbReference>
<accession>A0A929L4C9</accession>
<comment type="catalytic activity">
    <reaction evidence="1">
        <text>ATP + protein L-histidine = ADP + protein N-phospho-L-histidine.</text>
        <dbReference type="EC" id="2.7.13.3"/>
    </reaction>
</comment>
<dbReference type="InterPro" id="IPR003661">
    <property type="entry name" value="HisK_dim/P_dom"/>
</dbReference>
<feature type="domain" description="Histidine kinase" evidence="8">
    <location>
        <begin position="232"/>
        <end position="444"/>
    </location>
</feature>
<evidence type="ECO:0000259" key="8">
    <source>
        <dbReference type="PROSITE" id="PS50109"/>
    </source>
</evidence>
<evidence type="ECO:0000256" key="5">
    <source>
        <dbReference type="ARBA" id="ARBA00022777"/>
    </source>
</evidence>
<dbReference type="InterPro" id="IPR036890">
    <property type="entry name" value="HATPase_C_sf"/>
</dbReference>
<dbReference type="GO" id="GO:0000155">
    <property type="term" value="F:phosphorelay sensor kinase activity"/>
    <property type="evidence" value="ECO:0007669"/>
    <property type="project" value="InterPro"/>
</dbReference>
<evidence type="ECO:0000256" key="7">
    <source>
        <dbReference type="SAM" id="Phobius"/>
    </source>
</evidence>
<dbReference type="InterPro" id="IPR005467">
    <property type="entry name" value="His_kinase_dom"/>
</dbReference>
<dbReference type="SMART" id="SM00388">
    <property type="entry name" value="HisKA"/>
    <property type="match status" value="1"/>
</dbReference>
<protein>
    <recommendedName>
        <fullName evidence="2">histidine kinase</fullName>
        <ecNumber evidence="2">2.7.13.3</ecNumber>
    </recommendedName>
</protein>
<dbReference type="Pfam" id="PF02518">
    <property type="entry name" value="HATPase_c"/>
    <property type="match status" value="1"/>
</dbReference>
<keyword evidence="7" id="KW-1133">Transmembrane helix</keyword>
<evidence type="ECO:0000256" key="3">
    <source>
        <dbReference type="ARBA" id="ARBA00022553"/>
    </source>
</evidence>
<gene>
    <name evidence="9" type="ORF">IRJ16_20355</name>
</gene>
<evidence type="ECO:0000313" key="10">
    <source>
        <dbReference type="Proteomes" id="UP000622475"/>
    </source>
</evidence>
<dbReference type="InterPro" id="IPR003594">
    <property type="entry name" value="HATPase_dom"/>
</dbReference>
<feature type="transmembrane region" description="Helical" evidence="7">
    <location>
        <begin position="7"/>
        <end position="30"/>
    </location>
</feature>
<dbReference type="AlphaFoldDB" id="A0A929L4C9"/>
<dbReference type="Proteomes" id="UP000622475">
    <property type="component" value="Unassembled WGS sequence"/>
</dbReference>
<dbReference type="RefSeq" id="WP_194113488.1">
    <property type="nucleotide sequence ID" value="NZ_JADFFL010000010.1"/>
</dbReference>
<dbReference type="Gene3D" id="1.10.287.130">
    <property type="match status" value="1"/>
</dbReference>
<reference evidence="9" key="1">
    <citation type="submission" date="2020-10" db="EMBL/GenBank/DDBJ databases">
        <title>Mucilaginibacter mali sp. nov., isolated from rhizosphere soil of apple orchard.</title>
        <authorList>
            <person name="Lee J.-S."/>
            <person name="Kim H.S."/>
            <person name="Kim J.-S."/>
        </authorList>
    </citation>
    <scope>NUCLEOTIDE SEQUENCE</scope>
    <source>
        <strain evidence="9">KCTC 22746</strain>
    </source>
</reference>
<dbReference type="InterPro" id="IPR036097">
    <property type="entry name" value="HisK_dim/P_sf"/>
</dbReference>
<dbReference type="InterPro" id="IPR004358">
    <property type="entry name" value="Sig_transdc_His_kin-like_C"/>
</dbReference>
<name>A0A929L4C9_9SPHI</name>
<evidence type="ECO:0000256" key="4">
    <source>
        <dbReference type="ARBA" id="ARBA00022679"/>
    </source>
</evidence>
<keyword evidence="3" id="KW-0597">Phosphoprotein</keyword>
<dbReference type="PROSITE" id="PS50109">
    <property type="entry name" value="HIS_KIN"/>
    <property type="match status" value="1"/>
</dbReference>
<keyword evidence="4" id="KW-0808">Transferase</keyword>
<dbReference type="GO" id="GO:0016036">
    <property type="term" value="P:cellular response to phosphate starvation"/>
    <property type="evidence" value="ECO:0007669"/>
    <property type="project" value="TreeGrafter"/>
</dbReference>
<keyword evidence="7" id="KW-0812">Transmembrane</keyword>
<dbReference type="CDD" id="cd00082">
    <property type="entry name" value="HisKA"/>
    <property type="match status" value="1"/>
</dbReference>
<dbReference type="InterPro" id="IPR050351">
    <property type="entry name" value="BphY/WalK/GraS-like"/>
</dbReference>
<dbReference type="SUPFAM" id="SSF47384">
    <property type="entry name" value="Homodimeric domain of signal transducing histidine kinase"/>
    <property type="match status" value="1"/>
</dbReference>
<evidence type="ECO:0000256" key="2">
    <source>
        <dbReference type="ARBA" id="ARBA00012438"/>
    </source>
</evidence>
<comment type="caution">
    <text evidence="9">The sequence shown here is derived from an EMBL/GenBank/DDBJ whole genome shotgun (WGS) entry which is preliminary data.</text>
</comment>
<dbReference type="PANTHER" id="PTHR45453:SF1">
    <property type="entry name" value="PHOSPHATE REGULON SENSOR PROTEIN PHOR"/>
    <property type="match status" value="1"/>
</dbReference>
<organism evidence="9 10">
    <name type="scientific">Mucilaginibacter myungsuensis</name>
    <dbReference type="NCBI Taxonomy" id="649104"/>
    <lineage>
        <taxon>Bacteria</taxon>
        <taxon>Pseudomonadati</taxon>
        <taxon>Bacteroidota</taxon>
        <taxon>Sphingobacteriia</taxon>
        <taxon>Sphingobacteriales</taxon>
        <taxon>Sphingobacteriaceae</taxon>
        <taxon>Mucilaginibacter</taxon>
    </lineage>
</organism>
<evidence type="ECO:0000256" key="1">
    <source>
        <dbReference type="ARBA" id="ARBA00000085"/>
    </source>
</evidence>
<dbReference type="Gene3D" id="3.30.565.10">
    <property type="entry name" value="Histidine kinase-like ATPase, C-terminal domain"/>
    <property type="match status" value="1"/>
</dbReference>
<keyword evidence="7" id="KW-0472">Membrane</keyword>
<evidence type="ECO:0000313" key="9">
    <source>
        <dbReference type="EMBL" id="MBE9664244.1"/>
    </source>
</evidence>
<dbReference type="PANTHER" id="PTHR45453">
    <property type="entry name" value="PHOSPHATE REGULON SENSOR PROTEIN PHOR"/>
    <property type="match status" value="1"/>
</dbReference>
<keyword evidence="10" id="KW-1185">Reference proteome</keyword>
<keyword evidence="6" id="KW-0902">Two-component regulatory system</keyword>
<keyword evidence="5 9" id="KW-0418">Kinase</keyword>
<dbReference type="EMBL" id="JADFFL010000010">
    <property type="protein sequence ID" value="MBE9664244.1"/>
    <property type="molecule type" value="Genomic_DNA"/>
</dbReference>
<dbReference type="EC" id="2.7.13.3" evidence="2"/>
<dbReference type="GO" id="GO:0004721">
    <property type="term" value="F:phosphoprotein phosphatase activity"/>
    <property type="evidence" value="ECO:0007669"/>
    <property type="project" value="TreeGrafter"/>
</dbReference>
<proteinExistence type="predicted"/>
<dbReference type="Pfam" id="PF00512">
    <property type="entry name" value="HisKA"/>
    <property type="match status" value="1"/>
</dbReference>
<evidence type="ECO:0000256" key="6">
    <source>
        <dbReference type="ARBA" id="ARBA00023012"/>
    </source>
</evidence>
<dbReference type="SMART" id="SM00387">
    <property type="entry name" value="HATPase_c"/>
    <property type="match status" value="1"/>
</dbReference>
<dbReference type="GO" id="GO:0005886">
    <property type="term" value="C:plasma membrane"/>
    <property type="evidence" value="ECO:0007669"/>
    <property type="project" value="TreeGrafter"/>
</dbReference>
<sequence>MKLRFKLALYNTLTKIAIILFTGLITLFFIEKISVNHIEARLEKSKVRLLNDLSTGELNEFLESQTQTRSTYRDFNILNQEYVTAKQVAYQPHISSEIKYRTDRRIVDNVPEVYRVLSTYFDFDNKTYLLEIGESIESVEDLKDIVKKFTLVMLAVALVLTLVSDMVFTKYLLQPFYKIIEKKLVNVNDPLNFDHEPISTTTYDFKMLDDSISTLMKKISTLFQLEKQFIANVSHELLTPISIISTRLENLMVKEELSESAENKIFASLKTLNRLRSIINSLLLISKVENNQFAKTDKIDMPELMAEITEELEDRLEAKNITFYNRITYQFSMTGNRPLLHNMLFNIINNAIKYNHDSGSIVITDDINDEYYTLQIADTGIGMEDPQIEKAFNRFEKLQSDEAESYGLGLAIVKSIATFHQVDVGIKSHKGQGTTFTLIFNKRQNFTKTS</sequence>
<dbReference type="PRINTS" id="PR00344">
    <property type="entry name" value="BCTRLSENSOR"/>
</dbReference>